<comment type="caution">
    <text evidence="2">The sequence shown here is derived from an EMBL/GenBank/DDBJ whole genome shotgun (WGS) entry which is preliminary data.</text>
</comment>
<gene>
    <name evidence="2" type="ORF">CPB83DRAFT_859759</name>
</gene>
<evidence type="ECO:0000313" key="2">
    <source>
        <dbReference type="EMBL" id="KAF9525251.1"/>
    </source>
</evidence>
<feature type="signal peptide" evidence="1">
    <location>
        <begin position="1"/>
        <end position="18"/>
    </location>
</feature>
<name>A0A9P6E9J2_9AGAR</name>
<proteinExistence type="predicted"/>
<dbReference type="Proteomes" id="UP000807306">
    <property type="component" value="Unassembled WGS sequence"/>
</dbReference>
<accession>A0A9P6E9J2</accession>
<evidence type="ECO:0008006" key="4">
    <source>
        <dbReference type="Google" id="ProtNLM"/>
    </source>
</evidence>
<evidence type="ECO:0000313" key="3">
    <source>
        <dbReference type="Proteomes" id="UP000807306"/>
    </source>
</evidence>
<protein>
    <recommendedName>
        <fullName evidence="4">Secreted protein</fullName>
    </recommendedName>
</protein>
<organism evidence="2 3">
    <name type="scientific">Crepidotus variabilis</name>
    <dbReference type="NCBI Taxonomy" id="179855"/>
    <lineage>
        <taxon>Eukaryota</taxon>
        <taxon>Fungi</taxon>
        <taxon>Dikarya</taxon>
        <taxon>Basidiomycota</taxon>
        <taxon>Agaricomycotina</taxon>
        <taxon>Agaricomycetes</taxon>
        <taxon>Agaricomycetidae</taxon>
        <taxon>Agaricales</taxon>
        <taxon>Agaricineae</taxon>
        <taxon>Crepidotaceae</taxon>
        <taxon>Crepidotus</taxon>
    </lineage>
</organism>
<keyword evidence="1" id="KW-0732">Signal</keyword>
<keyword evidence="3" id="KW-1185">Reference proteome</keyword>
<dbReference type="AlphaFoldDB" id="A0A9P6E9J2"/>
<sequence>MWALLGCSPTLHLHGCRCVHLALTYTPLPSWCLAVVIKPLELLMNICKIAGRRLKDQHLATCSFGFPVISPSNPS</sequence>
<evidence type="ECO:0000256" key="1">
    <source>
        <dbReference type="SAM" id="SignalP"/>
    </source>
</evidence>
<dbReference type="EMBL" id="MU157886">
    <property type="protein sequence ID" value="KAF9525251.1"/>
    <property type="molecule type" value="Genomic_DNA"/>
</dbReference>
<reference evidence="2" key="1">
    <citation type="submission" date="2020-11" db="EMBL/GenBank/DDBJ databases">
        <authorList>
            <consortium name="DOE Joint Genome Institute"/>
            <person name="Ahrendt S."/>
            <person name="Riley R."/>
            <person name="Andreopoulos W."/>
            <person name="Labutti K."/>
            <person name="Pangilinan J."/>
            <person name="Ruiz-Duenas F.J."/>
            <person name="Barrasa J.M."/>
            <person name="Sanchez-Garcia M."/>
            <person name="Camarero S."/>
            <person name="Miyauchi S."/>
            <person name="Serrano A."/>
            <person name="Linde D."/>
            <person name="Babiker R."/>
            <person name="Drula E."/>
            <person name="Ayuso-Fernandez I."/>
            <person name="Pacheco R."/>
            <person name="Padilla G."/>
            <person name="Ferreira P."/>
            <person name="Barriuso J."/>
            <person name="Kellner H."/>
            <person name="Castanera R."/>
            <person name="Alfaro M."/>
            <person name="Ramirez L."/>
            <person name="Pisabarro A.G."/>
            <person name="Kuo A."/>
            <person name="Tritt A."/>
            <person name="Lipzen A."/>
            <person name="He G."/>
            <person name="Yan M."/>
            <person name="Ng V."/>
            <person name="Cullen D."/>
            <person name="Martin F."/>
            <person name="Rosso M.-N."/>
            <person name="Henrissat B."/>
            <person name="Hibbett D."/>
            <person name="Martinez A.T."/>
            <person name="Grigoriev I.V."/>
        </authorList>
    </citation>
    <scope>NUCLEOTIDE SEQUENCE</scope>
    <source>
        <strain evidence="2">CBS 506.95</strain>
    </source>
</reference>
<feature type="chain" id="PRO_5040344298" description="Secreted protein" evidence="1">
    <location>
        <begin position="19"/>
        <end position="75"/>
    </location>
</feature>